<name>A0A512RJ50_9BACT</name>
<dbReference type="RefSeq" id="WP_186830992.1">
    <property type="nucleotide sequence ID" value="NZ_BKAU01000001.1"/>
</dbReference>
<dbReference type="Pfam" id="PF04773">
    <property type="entry name" value="FecR"/>
    <property type="match status" value="1"/>
</dbReference>
<dbReference type="Gene3D" id="2.60.120.1440">
    <property type="match status" value="1"/>
</dbReference>
<dbReference type="Proteomes" id="UP000321436">
    <property type="component" value="Unassembled WGS sequence"/>
</dbReference>
<evidence type="ECO:0000259" key="3">
    <source>
        <dbReference type="Pfam" id="PF16344"/>
    </source>
</evidence>
<dbReference type="PANTHER" id="PTHR30273">
    <property type="entry name" value="PERIPLASMIC SIGNAL SENSOR AND SIGMA FACTOR ACTIVATOR FECR-RELATED"/>
    <property type="match status" value="1"/>
</dbReference>
<keyword evidence="1" id="KW-0472">Membrane</keyword>
<dbReference type="PANTHER" id="PTHR30273:SF2">
    <property type="entry name" value="PROTEIN FECR"/>
    <property type="match status" value="1"/>
</dbReference>
<evidence type="ECO:0000256" key="1">
    <source>
        <dbReference type="SAM" id="Phobius"/>
    </source>
</evidence>
<keyword evidence="1" id="KW-0812">Transmembrane</keyword>
<evidence type="ECO:0000259" key="2">
    <source>
        <dbReference type="Pfam" id="PF04773"/>
    </source>
</evidence>
<dbReference type="PIRSF" id="PIRSF018266">
    <property type="entry name" value="FecR"/>
    <property type="match status" value="1"/>
</dbReference>
<feature type="domain" description="Protein FecR C-terminal" evidence="3">
    <location>
        <begin position="309"/>
        <end position="376"/>
    </location>
</feature>
<keyword evidence="1" id="KW-1133">Transmembrane helix</keyword>
<evidence type="ECO:0000313" key="5">
    <source>
        <dbReference type="Proteomes" id="UP000321436"/>
    </source>
</evidence>
<reference evidence="4 5" key="1">
    <citation type="submission" date="2019-07" db="EMBL/GenBank/DDBJ databases">
        <title>Whole genome shotgun sequence of Chitinophaga cymbidii NBRC 109752.</title>
        <authorList>
            <person name="Hosoyama A."/>
            <person name="Uohara A."/>
            <person name="Ohji S."/>
            <person name="Ichikawa N."/>
        </authorList>
    </citation>
    <scope>NUCLEOTIDE SEQUENCE [LARGE SCALE GENOMIC DNA]</scope>
    <source>
        <strain evidence="4 5">NBRC 109752</strain>
    </source>
</reference>
<dbReference type="InterPro" id="IPR032508">
    <property type="entry name" value="FecR_C"/>
</dbReference>
<evidence type="ECO:0000313" key="4">
    <source>
        <dbReference type="EMBL" id="GEP95718.1"/>
    </source>
</evidence>
<dbReference type="Gene3D" id="3.55.50.30">
    <property type="match status" value="1"/>
</dbReference>
<dbReference type="InterPro" id="IPR006860">
    <property type="entry name" value="FecR"/>
</dbReference>
<dbReference type="InterPro" id="IPR012373">
    <property type="entry name" value="Ferrdict_sens_TM"/>
</dbReference>
<feature type="transmembrane region" description="Helical" evidence="1">
    <location>
        <begin position="80"/>
        <end position="101"/>
    </location>
</feature>
<organism evidence="4 5">
    <name type="scientific">Chitinophaga cymbidii</name>
    <dbReference type="NCBI Taxonomy" id="1096750"/>
    <lineage>
        <taxon>Bacteria</taxon>
        <taxon>Pseudomonadati</taxon>
        <taxon>Bacteroidota</taxon>
        <taxon>Chitinophagia</taxon>
        <taxon>Chitinophagales</taxon>
        <taxon>Chitinophagaceae</taxon>
        <taxon>Chitinophaga</taxon>
    </lineage>
</organism>
<accession>A0A512RJ50</accession>
<protein>
    <submittedName>
        <fullName evidence="4">Iron dicitrate transporter FecR</fullName>
    </submittedName>
</protein>
<proteinExistence type="predicted"/>
<dbReference type="Pfam" id="PF16344">
    <property type="entry name" value="FecR_C"/>
    <property type="match status" value="1"/>
</dbReference>
<dbReference type="AlphaFoldDB" id="A0A512RJ50"/>
<dbReference type="GO" id="GO:0016989">
    <property type="term" value="F:sigma factor antagonist activity"/>
    <property type="evidence" value="ECO:0007669"/>
    <property type="project" value="TreeGrafter"/>
</dbReference>
<dbReference type="EMBL" id="BKAU01000001">
    <property type="protein sequence ID" value="GEP95718.1"/>
    <property type="molecule type" value="Genomic_DNA"/>
</dbReference>
<feature type="domain" description="FecR protein" evidence="2">
    <location>
        <begin position="178"/>
        <end position="268"/>
    </location>
</feature>
<sequence length="386" mass="42617">MKLNEHIVKLTLDELSDQISPADKAYLHQQIAKDSEAKQSWEDTVRWYQSIDTQEAVKQLPEKYTAATIIKKSVEKRKRLVLLNASSAAAVIIAIMSILWFPEKSGVEKNERMIAFSSAPYGKYGKHIRLQLAGKAVVLEEGAERVSVDGVTLKAKDRELEYSSTDHKRADWASLHIPAGKDYKITLADGTEVWLNSASSLHFPLSFTGDKREIRIEGEAYVKVAQNAHAPFILHLPGSAVQVLGTAFNVNTYSAGRETVSLVDGKVKVVTARDSVVLTPGYQAAVASDGLVQKGAFNQDETLSWRGGEFIFSDATIKEVSQVLPRWFGVTVILDRAIENTAFTGVINRNKPISQSLDILEATNGLKYSIKGDTVYLSPTKAYMEK</sequence>
<comment type="caution">
    <text evidence="4">The sequence shown here is derived from an EMBL/GenBank/DDBJ whole genome shotgun (WGS) entry which is preliminary data.</text>
</comment>
<gene>
    <name evidence="4" type="ORF">CCY01nite_19780</name>
</gene>
<keyword evidence="5" id="KW-1185">Reference proteome</keyword>